<comment type="caution">
    <text evidence="1">The sequence shown here is derived from an EMBL/GenBank/DDBJ whole genome shotgun (WGS) entry which is preliminary data.</text>
</comment>
<protein>
    <submittedName>
        <fullName evidence="1">Uncharacterized protein</fullName>
    </submittedName>
</protein>
<gene>
    <name evidence="1" type="ORF">JYU34_003028</name>
</gene>
<accession>A0ABQ7QZ26</accession>
<evidence type="ECO:0000313" key="2">
    <source>
        <dbReference type="Proteomes" id="UP000823941"/>
    </source>
</evidence>
<name>A0ABQ7QZ26_PLUXY</name>
<sequence length="66" mass="7080">MFLKPEVSASPRVRWRRSTAAPLAVESGTNCANSTDAQGATLSTTGTNIAAYYALLNFQLVMSGWK</sequence>
<keyword evidence="2" id="KW-1185">Reference proteome</keyword>
<organism evidence="1 2">
    <name type="scientific">Plutella xylostella</name>
    <name type="common">Diamondback moth</name>
    <name type="synonym">Plutella maculipennis</name>
    <dbReference type="NCBI Taxonomy" id="51655"/>
    <lineage>
        <taxon>Eukaryota</taxon>
        <taxon>Metazoa</taxon>
        <taxon>Ecdysozoa</taxon>
        <taxon>Arthropoda</taxon>
        <taxon>Hexapoda</taxon>
        <taxon>Insecta</taxon>
        <taxon>Pterygota</taxon>
        <taxon>Neoptera</taxon>
        <taxon>Endopterygota</taxon>
        <taxon>Lepidoptera</taxon>
        <taxon>Glossata</taxon>
        <taxon>Ditrysia</taxon>
        <taxon>Yponomeutoidea</taxon>
        <taxon>Plutellidae</taxon>
        <taxon>Plutella</taxon>
    </lineage>
</organism>
<reference evidence="1 2" key="1">
    <citation type="submission" date="2021-06" db="EMBL/GenBank/DDBJ databases">
        <title>A haploid diamondback moth (Plutella xylostella L.) genome assembly resolves 31 chromosomes and identifies a diamide resistance mutation.</title>
        <authorList>
            <person name="Ward C.M."/>
            <person name="Perry K.D."/>
            <person name="Baker G."/>
            <person name="Powis K."/>
            <person name="Heckel D.G."/>
            <person name="Baxter S.W."/>
        </authorList>
    </citation>
    <scope>NUCLEOTIDE SEQUENCE [LARGE SCALE GENOMIC DNA]</scope>
    <source>
        <strain evidence="1 2">LV</strain>
        <tissue evidence="1">Single pupa</tissue>
    </source>
</reference>
<evidence type="ECO:0000313" key="1">
    <source>
        <dbReference type="EMBL" id="KAG7310275.1"/>
    </source>
</evidence>
<proteinExistence type="predicted"/>
<dbReference type="EMBL" id="JAHIBW010000005">
    <property type="protein sequence ID" value="KAG7310275.1"/>
    <property type="molecule type" value="Genomic_DNA"/>
</dbReference>
<dbReference type="Proteomes" id="UP000823941">
    <property type="component" value="Chromosome 5"/>
</dbReference>